<keyword evidence="6 7" id="KW-0472">Membrane</keyword>
<evidence type="ECO:0000256" key="3">
    <source>
        <dbReference type="ARBA" id="ARBA00022475"/>
    </source>
</evidence>
<dbReference type="PANTHER" id="PTHR30250:SF10">
    <property type="entry name" value="LIPOPOLYSACCHARIDE BIOSYNTHESIS PROTEIN WZXC"/>
    <property type="match status" value="1"/>
</dbReference>
<comment type="caution">
    <text evidence="8">The sequence shown here is derived from an EMBL/GenBank/DDBJ whole genome shotgun (WGS) entry which is preliminary data.</text>
</comment>
<feature type="transmembrane region" description="Helical" evidence="7">
    <location>
        <begin position="81"/>
        <end position="104"/>
    </location>
</feature>
<comment type="similarity">
    <text evidence="2">Belongs to the polysaccharide synthase family.</text>
</comment>
<evidence type="ECO:0000256" key="4">
    <source>
        <dbReference type="ARBA" id="ARBA00022692"/>
    </source>
</evidence>
<feature type="transmembrane region" description="Helical" evidence="7">
    <location>
        <begin position="412"/>
        <end position="435"/>
    </location>
</feature>
<dbReference type="AlphaFoldDB" id="A0A9D9EGS6"/>
<evidence type="ECO:0000256" key="2">
    <source>
        <dbReference type="ARBA" id="ARBA00007430"/>
    </source>
</evidence>
<dbReference type="CDD" id="cd13127">
    <property type="entry name" value="MATE_tuaB_like"/>
    <property type="match status" value="1"/>
</dbReference>
<organism evidence="8 9">
    <name type="scientific">Candidatus Enterocola intestinipullorum</name>
    <dbReference type="NCBI Taxonomy" id="2840783"/>
    <lineage>
        <taxon>Bacteria</taxon>
        <taxon>Pseudomonadati</taxon>
        <taxon>Bacteroidota</taxon>
        <taxon>Bacteroidia</taxon>
        <taxon>Bacteroidales</taxon>
        <taxon>Candidatus Enterocola</taxon>
    </lineage>
</organism>
<evidence type="ECO:0000256" key="6">
    <source>
        <dbReference type="ARBA" id="ARBA00023136"/>
    </source>
</evidence>
<feature type="transmembrane region" description="Helical" evidence="7">
    <location>
        <begin position="292"/>
        <end position="313"/>
    </location>
</feature>
<keyword evidence="3" id="KW-1003">Cell membrane</keyword>
<sequence>MGDNLKEKMIGALTWSAVDRIAQQGVQFVVGIILARLLTPDDYGLLGIVMVFAAIAYTMVEGGLQSAIVRTHKLEKKHCDTVFYTNLAISLLLYMLLYFSAPLIAGFYKEPEITPVARVIFLAVIFNSFYLVPYALFGRDMDYKSQTKVNFTSTLASGIAGVAMAFAGCGIWALVTQQLGYHFVRMIMFYVVSKWRPGLNFSWTVLKEYWSFSIHLLSNNIIGVLFNNLYTFLIGKLYPIKQVGFYTQAYKLSDTVNFTFNAILSTTYNMFAQIHDQPDRVSRILGEISKRIAVVAIPLLGFLIVSAEPLFQVLFGDKWLPAVPYFQLLCAANLFNASHRVNVHALNALGESKITFNIELVKRILILVSVALTFRYGINELLAGFAIACYGGFFASMLYVKRHLKIKYLAQFSFLYKGILIAIVCCMAVAGIDLLVPEEEYFLRLLVQTVSCAGIYIGLARLLCKDIFFRTLDWAKTAVRKHLHK</sequence>
<evidence type="ECO:0000313" key="8">
    <source>
        <dbReference type="EMBL" id="MBO8447007.1"/>
    </source>
</evidence>
<proteinExistence type="inferred from homology"/>
<feature type="transmembrane region" description="Helical" evidence="7">
    <location>
        <begin position="149"/>
        <end position="175"/>
    </location>
</feature>
<dbReference type="Proteomes" id="UP000823637">
    <property type="component" value="Unassembled WGS sequence"/>
</dbReference>
<feature type="transmembrane region" description="Helical" evidence="7">
    <location>
        <begin position="441"/>
        <end position="464"/>
    </location>
</feature>
<feature type="transmembrane region" description="Helical" evidence="7">
    <location>
        <begin position="209"/>
        <end position="233"/>
    </location>
</feature>
<reference evidence="8" key="2">
    <citation type="journal article" date="2021" name="PeerJ">
        <title>Extensive microbial diversity within the chicken gut microbiome revealed by metagenomics and culture.</title>
        <authorList>
            <person name="Gilroy R."/>
            <person name="Ravi A."/>
            <person name="Getino M."/>
            <person name="Pursley I."/>
            <person name="Horton D.L."/>
            <person name="Alikhan N.F."/>
            <person name="Baker D."/>
            <person name="Gharbi K."/>
            <person name="Hall N."/>
            <person name="Watson M."/>
            <person name="Adriaenssens E.M."/>
            <person name="Foster-Nyarko E."/>
            <person name="Jarju S."/>
            <person name="Secka A."/>
            <person name="Antonio M."/>
            <person name="Oren A."/>
            <person name="Chaudhuri R.R."/>
            <person name="La Ragione R."/>
            <person name="Hildebrand F."/>
            <person name="Pallen M.J."/>
        </authorList>
    </citation>
    <scope>NUCLEOTIDE SEQUENCE</scope>
    <source>
        <strain evidence="8">D3-1215</strain>
    </source>
</reference>
<evidence type="ECO:0000256" key="7">
    <source>
        <dbReference type="SAM" id="Phobius"/>
    </source>
</evidence>
<keyword evidence="4 7" id="KW-0812">Transmembrane</keyword>
<dbReference type="EMBL" id="JADIMR010000071">
    <property type="protein sequence ID" value="MBO8447007.1"/>
    <property type="molecule type" value="Genomic_DNA"/>
</dbReference>
<keyword evidence="5 7" id="KW-1133">Transmembrane helix</keyword>
<evidence type="ECO:0000256" key="5">
    <source>
        <dbReference type="ARBA" id="ARBA00022989"/>
    </source>
</evidence>
<comment type="subcellular location">
    <subcellularLocation>
        <location evidence="1">Cell membrane</location>
        <topology evidence="1">Multi-pass membrane protein</topology>
    </subcellularLocation>
</comment>
<reference evidence="8" key="1">
    <citation type="submission" date="2020-10" db="EMBL/GenBank/DDBJ databases">
        <authorList>
            <person name="Gilroy R."/>
        </authorList>
    </citation>
    <scope>NUCLEOTIDE SEQUENCE</scope>
    <source>
        <strain evidence="8">D3-1215</strain>
    </source>
</reference>
<feature type="transmembrane region" description="Helical" evidence="7">
    <location>
        <begin position="116"/>
        <end position="137"/>
    </location>
</feature>
<name>A0A9D9EGS6_9BACT</name>
<dbReference type="Pfam" id="PF13440">
    <property type="entry name" value="Polysacc_synt_3"/>
    <property type="match status" value="1"/>
</dbReference>
<evidence type="ECO:0000256" key="1">
    <source>
        <dbReference type="ARBA" id="ARBA00004651"/>
    </source>
</evidence>
<protein>
    <submittedName>
        <fullName evidence="8">Lipopolysaccharide biosynthesis protein</fullName>
    </submittedName>
</protein>
<dbReference type="GO" id="GO:0005886">
    <property type="term" value="C:plasma membrane"/>
    <property type="evidence" value="ECO:0007669"/>
    <property type="project" value="UniProtKB-SubCell"/>
</dbReference>
<feature type="transmembrane region" description="Helical" evidence="7">
    <location>
        <begin position="43"/>
        <end position="60"/>
    </location>
</feature>
<gene>
    <name evidence="8" type="ORF">IAC32_04600</name>
</gene>
<dbReference type="InterPro" id="IPR050833">
    <property type="entry name" value="Poly_Biosynth_Transport"/>
</dbReference>
<dbReference type="PANTHER" id="PTHR30250">
    <property type="entry name" value="PST FAMILY PREDICTED COLANIC ACID TRANSPORTER"/>
    <property type="match status" value="1"/>
</dbReference>
<feature type="transmembrane region" description="Helical" evidence="7">
    <location>
        <begin position="382"/>
        <end position="400"/>
    </location>
</feature>
<accession>A0A9D9EGS6</accession>
<evidence type="ECO:0000313" key="9">
    <source>
        <dbReference type="Proteomes" id="UP000823637"/>
    </source>
</evidence>